<sequence length="271" mass="31599">MQINLQDIRSRSTTPVTIRRDSTVKDVINEVARDKNIDPKYIRLLYQTAILSLEQNFSDLNLNTSSQLYISVDKRATLQQNQQVLANAKIQSILLPKQPKIVQNPLKEFENLNVYFDEKFILETIRNSKILKKLGEIDPKFKQFVNDKKAAIQVCELVNDAEKLKEFNEQKEKIRLQMLQNEEENQMLSGFQMQYQKACQMALDENDGMSIQNTLRSEVEGQFKYDRELKIIMDLGLDVQEETVKMLLTSFEGDVGFVMEEIYKMGQDQQK</sequence>
<dbReference type="PROSITE" id="PS50053">
    <property type="entry name" value="UBIQUITIN_2"/>
    <property type="match status" value="1"/>
</dbReference>
<keyword evidence="4" id="KW-1185">Reference proteome</keyword>
<dbReference type="EMBL" id="CAXDID020000031">
    <property type="protein sequence ID" value="CAL5994062.1"/>
    <property type="molecule type" value="Genomic_DNA"/>
</dbReference>
<evidence type="ECO:0000259" key="2">
    <source>
        <dbReference type="PROSITE" id="PS50053"/>
    </source>
</evidence>
<protein>
    <submittedName>
        <fullName evidence="3">Ubiquitin-like_domain superfamily</fullName>
    </submittedName>
</protein>
<proteinExistence type="predicted"/>
<reference evidence="3 4" key="1">
    <citation type="submission" date="2024-07" db="EMBL/GenBank/DDBJ databases">
        <authorList>
            <person name="Akdeniz Z."/>
        </authorList>
    </citation>
    <scope>NUCLEOTIDE SEQUENCE [LARGE SCALE GENOMIC DNA]</scope>
</reference>
<evidence type="ECO:0000313" key="3">
    <source>
        <dbReference type="EMBL" id="CAL5994062.1"/>
    </source>
</evidence>
<dbReference type="Gene3D" id="3.10.20.90">
    <property type="entry name" value="Phosphatidylinositol 3-kinase Catalytic Subunit, Chain A, domain 1"/>
    <property type="match status" value="1"/>
</dbReference>
<feature type="coiled-coil region" evidence="1">
    <location>
        <begin position="157"/>
        <end position="184"/>
    </location>
</feature>
<dbReference type="SUPFAM" id="SSF54236">
    <property type="entry name" value="Ubiquitin-like"/>
    <property type="match status" value="1"/>
</dbReference>
<evidence type="ECO:0000256" key="1">
    <source>
        <dbReference type="SAM" id="Coils"/>
    </source>
</evidence>
<keyword evidence="1" id="KW-0175">Coiled coil</keyword>
<dbReference type="Proteomes" id="UP001642409">
    <property type="component" value="Unassembled WGS sequence"/>
</dbReference>
<comment type="caution">
    <text evidence="3">The sequence shown here is derived from an EMBL/GenBank/DDBJ whole genome shotgun (WGS) entry which is preliminary data.</text>
</comment>
<gene>
    <name evidence="3" type="ORF">HINF_LOCUS13367</name>
</gene>
<feature type="domain" description="Ubiquitin-like" evidence="2">
    <location>
        <begin position="1"/>
        <end position="77"/>
    </location>
</feature>
<accession>A0ABP1HGL4</accession>
<name>A0ABP1HGL4_9EUKA</name>
<dbReference type="InterPro" id="IPR000626">
    <property type="entry name" value="Ubiquitin-like_dom"/>
</dbReference>
<evidence type="ECO:0000313" key="4">
    <source>
        <dbReference type="Proteomes" id="UP001642409"/>
    </source>
</evidence>
<organism evidence="3 4">
    <name type="scientific">Hexamita inflata</name>
    <dbReference type="NCBI Taxonomy" id="28002"/>
    <lineage>
        <taxon>Eukaryota</taxon>
        <taxon>Metamonada</taxon>
        <taxon>Diplomonadida</taxon>
        <taxon>Hexamitidae</taxon>
        <taxon>Hexamitinae</taxon>
        <taxon>Hexamita</taxon>
    </lineage>
</organism>
<dbReference type="InterPro" id="IPR029071">
    <property type="entry name" value="Ubiquitin-like_domsf"/>
</dbReference>